<keyword evidence="1" id="KW-1133">Transmembrane helix</keyword>
<accession>A0A5A7N552</accession>
<protein>
    <recommendedName>
        <fullName evidence="4">DUF4112 domain-containing protein</fullName>
    </recommendedName>
</protein>
<dbReference type="EMBL" id="BKCN01000003">
    <property type="protein sequence ID" value="GER03401.1"/>
    <property type="molecule type" value="Genomic_DNA"/>
</dbReference>
<dbReference type="InterPro" id="IPR025187">
    <property type="entry name" value="DUF4112"/>
</dbReference>
<sequence>MDQRLKRLEGLADLLDSRFRIPGLGVRVGLDGIIGLIPGIGDAVMALVSLYLVAEAVHMGARKRVIAQMLANIGIDFLLGSIPIAGDLFDIAFKVNNRNIALLKAEQNRHGE</sequence>
<evidence type="ECO:0000256" key="1">
    <source>
        <dbReference type="SAM" id="Phobius"/>
    </source>
</evidence>
<dbReference type="Proteomes" id="UP000324996">
    <property type="component" value="Unassembled WGS sequence"/>
</dbReference>
<name>A0A5A7N552_9PROT</name>
<dbReference type="RefSeq" id="WP_042082938.1">
    <property type="nucleotide sequence ID" value="NZ_BKCN01000003.1"/>
</dbReference>
<keyword evidence="1" id="KW-0472">Membrane</keyword>
<evidence type="ECO:0008006" key="4">
    <source>
        <dbReference type="Google" id="ProtNLM"/>
    </source>
</evidence>
<keyword evidence="3" id="KW-1185">Reference proteome</keyword>
<feature type="transmembrane region" description="Helical" evidence="1">
    <location>
        <begin position="33"/>
        <end position="54"/>
    </location>
</feature>
<reference evidence="2 3" key="1">
    <citation type="submission" date="2019-09" db="EMBL/GenBank/DDBJ databases">
        <title>NBRP : Genome information of microbial organism related human and environment.</title>
        <authorList>
            <person name="Hattori M."/>
            <person name="Oshima K."/>
            <person name="Inaba H."/>
            <person name="Suda W."/>
            <person name="Sakamoto M."/>
            <person name="Iino T."/>
            <person name="Kitahara M."/>
            <person name="Oshida Y."/>
            <person name="Iida T."/>
            <person name="Kudo T."/>
            <person name="Itoh T."/>
            <person name="Ohkuma M."/>
        </authorList>
    </citation>
    <scope>NUCLEOTIDE SEQUENCE [LARGE SCALE GENOMIC DNA]</scope>
    <source>
        <strain evidence="2 3">Q-1</strain>
    </source>
</reference>
<dbReference type="Pfam" id="PF13430">
    <property type="entry name" value="DUF4112"/>
    <property type="match status" value="1"/>
</dbReference>
<dbReference type="PANTHER" id="PTHR35519:SF2">
    <property type="entry name" value="PH DOMAIN PROTEIN"/>
    <property type="match status" value="1"/>
</dbReference>
<proteinExistence type="predicted"/>
<evidence type="ECO:0000313" key="2">
    <source>
        <dbReference type="EMBL" id="GER03401.1"/>
    </source>
</evidence>
<dbReference type="PANTHER" id="PTHR35519">
    <property type="entry name" value="MEMBRANE PROTEINS"/>
    <property type="match status" value="1"/>
</dbReference>
<evidence type="ECO:0000313" key="3">
    <source>
        <dbReference type="Proteomes" id="UP000324996"/>
    </source>
</evidence>
<gene>
    <name evidence="2" type="ORF">JCM17846_10830</name>
</gene>
<dbReference type="AlphaFoldDB" id="A0A5A7N552"/>
<keyword evidence="1" id="KW-0812">Transmembrane</keyword>
<organism evidence="2 3">
    <name type="scientific">Iodidimonas nitroreducens</name>
    <dbReference type="NCBI Taxonomy" id="1236968"/>
    <lineage>
        <taxon>Bacteria</taxon>
        <taxon>Pseudomonadati</taxon>
        <taxon>Pseudomonadota</taxon>
        <taxon>Alphaproteobacteria</taxon>
        <taxon>Iodidimonadales</taxon>
        <taxon>Iodidimonadaceae</taxon>
        <taxon>Iodidimonas</taxon>
    </lineage>
</organism>
<comment type="caution">
    <text evidence="2">The sequence shown here is derived from an EMBL/GenBank/DDBJ whole genome shotgun (WGS) entry which is preliminary data.</text>
</comment>